<dbReference type="AlphaFoldDB" id="B3E5D9"/>
<dbReference type="Gene3D" id="3.90.550.10">
    <property type="entry name" value="Spore Coat Polysaccharide Biosynthesis Protein SpsA, Chain A"/>
    <property type="match status" value="1"/>
</dbReference>
<dbReference type="PANTHER" id="PTHR43777">
    <property type="entry name" value="MOLYBDENUM COFACTOR CYTIDYLYLTRANSFERASE"/>
    <property type="match status" value="1"/>
</dbReference>
<dbReference type="Proteomes" id="UP000002420">
    <property type="component" value="Chromosome"/>
</dbReference>
<dbReference type="InterPro" id="IPR029044">
    <property type="entry name" value="Nucleotide-diphossugar_trans"/>
</dbReference>
<evidence type="ECO:0000313" key="3">
    <source>
        <dbReference type="Proteomes" id="UP000002420"/>
    </source>
</evidence>
<evidence type="ECO:0000259" key="1">
    <source>
        <dbReference type="Pfam" id="PF12804"/>
    </source>
</evidence>
<accession>B3E5D9</accession>
<proteinExistence type="predicted"/>
<dbReference type="eggNOG" id="COG2068">
    <property type="taxonomic scope" value="Bacteria"/>
</dbReference>
<dbReference type="KEGG" id="glo:Glov_2410"/>
<gene>
    <name evidence="2" type="ordered locus">Glov_2410</name>
</gene>
<dbReference type="HOGENOM" id="CLU_061980_1_2_7"/>
<organism evidence="2 3">
    <name type="scientific">Trichlorobacter lovleyi (strain ATCC BAA-1151 / DSM 17278 / SZ)</name>
    <name type="common">Geobacter lovleyi</name>
    <dbReference type="NCBI Taxonomy" id="398767"/>
    <lineage>
        <taxon>Bacteria</taxon>
        <taxon>Pseudomonadati</taxon>
        <taxon>Thermodesulfobacteriota</taxon>
        <taxon>Desulfuromonadia</taxon>
        <taxon>Geobacterales</taxon>
        <taxon>Geobacteraceae</taxon>
        <taxon>Trichlorobacter</taxon>
    </lineage>
</organism>
<protein>
    <submittedName>
        <fullName evidence="2">4-diphosphocytidyl-2C-methyl-D-erythritol synthase</fullName>
    </submittedName>
</protein>
<name>B3E5D9_TRIL1</name>
<dbReference type="PANTHER" id="PTHR43777:SF1">
    <property type="entry name" value="MOLYBDENUM COFACTOR CYTIDYLYLTRANSFERASE"/>
    <property type="match status" value="1"/>
</dbReference>
<evidence type="ECO:0000313" key="2">
    <source>
        <dbReference type="EMBL" id="ACD96126.1"/>
    </source>
</evidence>
<dbReference type="GO" id="GO:0016779">
    <property type="term" value="F:nucleotidyltransferase activity"/>
    <property type="evidence" value="ECO:0007669"/>
    <property type="project" value="UniProtKB-ARBA"/>
</dbReference>
<dbReference type="OrthoDB" id="9779263at2"/>
<feature type="domain" description="MobA-like NTP transferase" evidence="1">
    <location>
        <begin position="5"/>
        <end position="160"/>
    </location>
</feature>
<dbReference type="RefSeq" id="WP_012470459.1">
    <property type="nucleotide sequence ID" value="NC_010814.1"/>
</dbReference>
<dbReference type="Pfam" id="PF12804">
    <property type="entry name" value="NTP_transf_3"/>
    <property type="match status" value="1"/>
</dbReference>
<reference evidence="2 3" key="1">
    <citation type="submission" date="2008-05" db="EMBL/GenBank/DDBJ databases">
        <title>Complete sequence of chromosome of Geobacter lovleyi SZ.</title>
        <authorList>
            <consortium name="US DOE Joint Genome Institute"/>
            <person name="Lucas S."/>
            <person name="Copeland A."/>
            <person name="Lapidus A."/>
            <person name="Glavina del Rio T."/>
            <person name="Dalin E."/>
            <person name="Tice H."/>
            <person name="Bruce D."/>
            <person name="Goodwin L."/>
            <person name="Pitluck S."/>
            <person name="Chertkov O."/>
            <person name="Meincke L."/>
            <person name="Brettin T."/>
            <person name="Detter J.C."/>
            <person name="Han C."/>
            <person name="Tapia R."/>
            <person name="Kuske C.R."/>
            <person name="Schmutz J."/>
            <person name="Larimer F."/>
            <person name="Land M."/>
            <person name="Hauser L."/>
            <person name="Kyrpides N."/>
            <person name="Mikhailova N."/>
            <person name="Sung Y."/>
            <person name="Fletcher K.E."/>
            <person name="Ritalahti K.M."/>
            <person name="Loeffler F.E."/>
            <person name="Richardson P."/>
        </authorList>
    </citation>
    <scope>NUCLEOTIDE SEQUENCE [LARGE SCALE GENOMIC DNA]</scope>
    <source>
        <strain evidence="3">ATCC BAA-1151 / DSM 17278 / SZ</strain>
    </source>
</reference>
<dbReference type="InterPro" id="IPR025877">
    <property type="entry name" value="MobA-like_NTP_Trfase"/>
</dbReference>
<dbReference type="EMBL" id="CP001089">
    <property type="protein sequence ID" value="ACD96126.1"/>
    <property type="molecule type" value="Genomic_DNA"/>
</dbReference>
<sequence>MKSAAIILAAGFSSRMGSDKALLDLNGKPVLERIVSSYQAVGIGQIVVVSGQNHAALVQLCLPVELVRNPAPENGMFSSIQTGVAALGPATDAFFVQPVDIPLVSPATLTGLLAALQQNPAVDGVIPTFCGKRGHPPLLRMRRQQELLSADGAGGLRSLYCGWQMLELPSEDQAVLLDMNTPEQYARLKGRIAG</sequence>
<dbReference type="CDD" id="cd04182">
    <property type="entry name" value="GT_2_like_f"/>
    <property type="match status" value="1"/>
</dbReference>
<dbReference type="STRING" id="398767.Glov_2410"/>
<keyword evidence="3" id="KW-1185">Reference proteome</keyword>
<dbReference type="SUPFAM" id="SSF53448">
    <property type="entry name" value="Nucleotide-diphospho-sugar transferases"/>
    <property type="match status" value="1"/>
</dbReference>